<dbReference type="PANTHER" id="PTHR35788">
    <property type="entry name" value="EXPORTED PROTEIN-RELATED"/>
    <property type="match status" value="1"/>
</dbReference>
<reference evidence="2 4" key="2">
    <citation type="submission" date="2014-01" db="EMBL/GenBank/DDBJ databases">
        <title>Draft genome sequencing of Bacillus alcalophilus CGMCC 1.3604.</title>
        <authorList>
            <person name="Yang J."/>
            <person name="Diao L."/>
            <person name="Yang S."/>
        </authorList>
    </citation>
    <scope>NUCLEOTIDE SEQUENCE [LARGE SCALE GENOMIC DNA]</scope>
    <source>
        <strain evidence="2 4">CGMCC 1.3604</strain>
    </source>
</reference>
<sequence length="304" mass="35170">MLWLLLFHSLLFVSPIEDLSDDIHLRLNNEIISTYNRHNLKHSYIDEKLIDIQQLDKLLMDLNKQIYTPAQDAYIGPYGEVVDDIVGYQLHVDEMKKQIIESYYQTGTKTIDIPTKPVYARVNTELMESLREKLIGHYITYFNSRNKERSHYIQLATEAIHNQVIFPGEAFSFNKMVGERTTQNGYKRATVIVKGELSEDIGGGICQVSSTLFNAVDHANLTIVERYIHSRRVSYVPPGRDATVSWYGPDFRFQNKLNQPILIQAKVYGGQLLIKIYSTEHVRYQSKNIPNAEKKLPREIKMSD</sequence>
<dbReference type="Proteomes" id="UP000002754">
    <property type="component" value="Unassembled WGS sequence"/>
</dbReference>
<dbReference type="Proteomes" id="UP000297014">
    <property type="component" value="Unassembled WGS sequence"/>
</dbReference>
<comment type="caution">
    <text evidence="1">The sequence shown here is derived from an EMBL/GenBank/DDBJ whole genome shotgun (WGS) entry which is preliminary data.</text>
</comment>
<gene>
    <name evidence="2" type="ORF">AJ85_01240</name>
    <name evidence="1" type="ORF">BALCAV_0215530</name>
</gene>
<dbReference type="OrthoDB" id="9813301at2"/>
<proteinExistence type="predicted"/>
<evidence type="ECO:0000313" key="1">
    <source>
        <dbReference type="EMBL" id="KGA96546.1"/>
    </source>
</evidence>
<evidence type="ECO:0000313" key="4">
    <source>
        <dbReference type="Proteomes" id="UP000297014"/>
    </source>
</evidence>
<dbReference type="InterPro" id="IPR007391">
    <property type="entry name" value="Vancomycin_resist_VanW"/>
</dbReference>
<dbReference type="PANTHER" id="PTHR35788:SF1">
    <property type="entry name" value="EXPORTED PROTEIN"/>
    <property type="match status" value="1"/>
</dbReference>
<evidence type="ECO:0000313" key="3">
    <source>
        <dbReference type="Proteomes" id="UP000002754"/>
    </source>
</evidence>
<protein>
    <recommendedName>
        <fullName evidence="5">Peptidoglycan binding domain-containing protein</fullName>
    </recommendedName>
</protein>
<dbReference type="InterPro" id="IPR052913">
    <property type="entry name" value="Glycopeptide_resist_protein"/>
</dbReference>
<dbReference type="STRING" id="1218173.BALCAV_0215530"/>
<dbReference type="Pfam" id="PF04294">
    <property type="entry name" value="VanW"/>
    <property type="match status" value="1"/>
</dbReference>
<accession>A0A094WI95</accession>
<keyword evidence="3" id="KW-1185">Reference proteome</keyword>
<name>A0A094WI95_ALKAL</name>
<organism evidence="1 3">
    <name type="scientific">Alkalihalobacillus alcalophilus ATCC 27647 = CGMCC 1.3604</name>
    <dbReference type="NCBI Taxonomy" id="1218173"/>
    <lineage>
        <taxon>Bacteria</taxon>
        <taxon>Bacillati</taxon>
        <taxon>Bacillota</taxon>
        <taxon>Bacilli</taxon>
        <taxon>Bacillales</taxon>
        <taxon>Bacillaceae</taxon>
        <taxon>Alkalihalobacillus</taxon>
    </lineage>
</organism>
<reference evidence="1 3" key="1">
    <citation type="journal article" date="2014" name="Genome Announc.">
        <title>Draft Genome Sequence of Bacillus alcalophilus AV1934, a Classic Alkaliphile Isolated from Human Feces in 1934.</title>
        <authorList>
            <person name="Attie O."/>
            <person name="Jayaprakash A."/>
            <person name="Shah H."/>
            <person name="Paulsen I.T."/>
            <person name="Morino M."/>
            <person name="Takahashi Y."/>
            <person name="Narumi I."/>
            <person name="Sachidanandam R."/>
            <person name="Satoh K."/>
            <person name="Ito M."/>
            <person name="Krulwich T.A."/>
        </authorList>
    </citation>
    <scope>NUCLEOTIDE SEQUENCE [LARGE SCALE GENOMIC DNA]</scope>
    <source>
        <strain evidence="1 3">AV1934</strain>
    </source>
</reference>
<dbReference type="AlphaFoldDB" id="A0A094WI95"/>
<evidence type="ECO:0008006" key="5">
    <source>
        <dbReference type="Google" id="ProtNLM"/>
    </source>
</evidence>
<evidence type="ECO:0000313" key="2">
    <source>
        <dbReference type="EMBL" id="THG91842.1"/>
    </source>
</evidence>
<dbReference type="EMBL" id="ALPT02000056">
    <property type="protein sequence ID" value="KGA96546.1"/>
    <property type="molecule type" value="Genomic_DNA"/>
</dbReference>
<dbReference type="RefSeq" id="WP_003323558.1">
    <property type="nucleotide sequence ID" value="NZ_ALPT02000056.1"/>
</dbReference>
<dbReference type="eggNOG" id="COG2720">
    <property type="taxonomic scope" value="Bacteria"/>
</dbReference>
<dbReference type="EMBL" id="JALP01000041">
    <property type="protein sequence ID" value="THG91842.1"/>
    <property type="molecule type" value="Genomic_DNA"/>
</dbReference>